<evidence type="ECO:0000256" key="1">
    <source>
        <dbReference type="SAM" id="MobiDB-lite"/>
    </source>
</evidence>
<dbReference type="KEGG" id="rtu:PR017_14260"/>
<dbReference type="AlphaFoldDB" id="A0AAF1K5J6"/>
<protein>
    <submittedName>
        <fullName evidence="3">1-acyl-sn-glycerol-3-phosphate acyltransferase</fullName>
    </submittedName>
</protein>
<gene>
    <name evidence="3" type="ORF">PR017_14260</name>
</gene>
<reference evidence="4" key="2">
    <citation type="journal article" date="2023" name="MicrobiologyOpen">
        <title>Genomics of the tumorigenes clade of the family Rhizobiaceae and description of Rhizobium rhododendri sp. nov.</title>
        <authorList>
            <person name="Kuzmanovic N."/>
            <person name="diCenzo G.C."/>
            <person name="Bunk B."/>
            <person name="Sproeer C."/>
            <person name="Fruehling A."/>
            <person name="Neumann-Schaal M."/>
            <person name="Overmann J."/>
            <person name="Smalla K."/>
        </authorList>
    </citation>
    <scope>NUCLEOTIDE SEQUENCE [LARGE SCALE GENOMIC DNA]</scope>
    <source>
        <strain evidence="4">1078</strain>
    </source>
</reference>
<dbReference type="InterPro" id="IPR002123">
    <property type="entry name" value="Plipid/glycerol_acylTrfase"/>
</dbReference>
<evidence type="ECO:0000259" key="2">
    <source>
        <dbReference type="SMART" id="SM00563"/>
    </source>
</evidence>
<dbReference type="SUPFAM" id="SSF69593">
    <property type="entry name" value="Glycerol-3-phosphate (1)-acyltransferase"/>
    <property type="match status" value="1"/>
</dbReference>
<organism evidence="3 4">
    <name type="scientific">Rhizobium tumorigenes</name>
    <dbReference type="NCBI Taxonomy" id="2041385"/>
    <lineage>
        <taxon>Bacteria</taxon>
        <taxon>Pseudomonadati</taxon>
        <taxon>Pseudomonadota</taxon>
        <taxon>Alphaproteobacteria</taxon>
        <taxon>Hyphomicrobiales</taxon>
        <taxon>Rhizobiaceae</taxon>
        <taxon>Rhizobium/Agrobacterium group</taxon>
        <taxon>Rhizobium</taxon>
    </lineage>
</organism>
<keyword evidence="3" id="KW-0012">Acyltransferase</keyword>
<accession>A0AAF1K5J6</accession>
<dbReference type="RefSeq" id="WP_111219784.1">
    <property type="nucleotide sequence ID" value="NZ_CP117255.1"/>
</dbReference>
<dbReference type="Pfam" id="PF01553">
    <property type="entry name" value="Acyltransferase"/>
    <property type="match status" value="1"/>
</dbReference>
<sequence length="317" mass="35987">MTRRDSTSTLGQLAGAIALVSQGRPGHIVDTLIAERGEKIVKSPFWPLIRPFLHVLLRYHKAIRFADDVSKLPGFQSFEYMSDLLQLDIRSQNAERIPTSGGFILVSNHPTGIADGVAIFDLMKERRPDMMVFANRDAVRVNPRFAEMIIPVEWRDEYKSKLKTRETLLLTNKTVEDGKAMVLFPSGRIAYWANGKLNERPWKTSAVALARKYNLPILPVHLSARNSGLFYWFAKWSTELRDMTVFYELLNKRGDRFDFRVGKLISPDQLEGDVNEVTRALEKLTVHDMAEDADAEFKPLSLPTTEPAPRSLVANSL</sequence>
<dbReference type="SMART" id="SM00563">
    <property type="entry name" value="PlsC"/>
    <property type="match status" value="1"/>
</dbReference>
<name>A0AAF1K5J6_9HYPH</name>
<feature type="domain" description="Phospholipid/glycerol acyltransferase" evidence="2">
    <location>
        <begin position="103"/>
        <end position="225"/>
    </location>
</feature>
<keyword evidence="3" id="KW-0808">Transferase</keyword>
<evidence type="ECO:0000313" key="3">
    <source>
        <dbReference type="EMBL" id="WFR94954.1"/>
    </source>
</evidence>
<evidence type="ECO:0000313" key="4">
    <source>
        <dbReference type="Proteomes" id="UP000249499"/>
    </source>
</evidence>
<proteinExistence type="predicted"/>
<keyword evidence="4" id="KW-1185">Reference proteome</keyword>
<dbReference type="Proteomes" id="UP000249499">
    <property type="component" value="Chromosome"/>
</dbReference>
<feature type="region of interest" description="Disordered" evidence="1">
    <location>
        <begin position="297"/>
        <end position="317"/>
    </location>
</feature>
<dbReference type="GO" id="GO:0016746">
    <property type="term" value="F:acyltransferase activity"/>
    <property type="evidence" value="ECO:0007669"/>
    <property type="project" value="UniProtKB-KW"/>
</dbReference>
<dbReference type="EMBL" id="CP117255">
    <property type="protein sequence ID" value="WFR94954.1"/>
    <property type="molecule type" value="Genomic_DNA"/>
</dbReference>
<reference evidence="3 4" key="1">
    <citation type="journal article" date="2018" name="Sci. Rep.">
        <title>Rhizobium tumorigenes sp. nov., a novel plant tumorigenic bacterium isolated from cane gall tumors on thornless blackberry.</title>
        <authorList>
            <person name="Kuzmanovi N."/>
            <person name="Smalla K."/>
            <person name="Gronow S."/>
            <person name="PuBawska J."/>
        </authorList>
    </citation>
    <scope>NUCLEOTIDE SEQUENCE [LARGE SCALE GENOMIC DNA]</scope>
    <source>
        <strain evidence="3 4">1078</strain>
    </source>
</reference>